<accession>A0ABS9Q8F9</accession>
<dbReference type="RefSeq" id="WP_239361577.1">
    <property type="nucleotide sequence ID" value="NZ_JAKREW010000001.1"/>
</dbReference>
<gene>
    <name evidence="1" type="ORF">L4923_01565</name>
</gene>
<dbReference type="EMBL" id="JAKREW010000001">
    <property type="protein sequence ID" value="MCG7503700.1"/>
    <property type="molecule type" value="Genomic_DNA"/>
</dbReference>
<protein>
    <submittedName>
        <fullName evidence="1">PilZ domain-containing protein</fullName>
    </submittedName>
</protein>
<reference evidence="1 2" key="1">
    <citation type="submission" date="2022-02" db="EMBL/GenBank/DDBJ databases">
        <title>Draft genome sequence of Mezorhizobium retamae strain IRAMC:0171 isolated from Retama raetam nodules.</title>
        <authorList>
            <person name="Bengaied R."/>
            <person name="Sbissi I."/>
            <person name="Huber K."/>
            <person name="Ghodbane F."/>
            <person name="Nouioui I."/>
            <person name="Tarhouni M."/>
            <person name="Gtari M."/>
        </authorList>
    </citation>
    <scope>NUCLEOTIDE SEQUENCE [LARGE SCALE GENOMIC DNA]</scope>
    <source>
        <strain evidence="1 2">IRAMC:0171</strain>
    </source>
</reference>
<organism evidence="1 2">
    <name type="scientific">Mesorhizobium retamae</name>
    <dbReference type="NCBI Taxonomy" id="2912854"/>
    <lineage>
        <taxon>Bacteria</taxon>
        <taxon>Pseudomonadati</taxon>
        <taxon>Pseudomonadota</taxon>
        <taxon>Alphaproteobacteria</taxon>
        <taxon>Hyphomicrobiales</taxon>
        <taxon>Phyllobacteriaceae</taxon>
        <taxon>Mesorhizobium</taxon>
    </lineage>
</organism>
<sequence>MESASFLSGMRGNVMNIVQESPKNARSEVEQRGETRHRVLKRGVLTFFGGYCTREATVRSLSPNGAKLDFDNTDGVPQIFSLTIGEGNVAPRMARVRWRSLRSLGVQFVSE</sequence>
<evidence type="ECO:0000313" key="2">
    <source>
        <dbReference type="Proteomes" id="UP001201701"/>
    </source>
</evidence>
<evidence type="ECO:0000313" key="1">
    <source>
        <dbReference type="EMBL" id="MCG7503700.1"/>
    </source>
</evidence>
<proteinExistence type="predicted"/>
<comment type="caution">
    <text evidence="1">The sequence shown here is derived from an EMBL/GenBank/DDBJ whole genome shotgun (WGS) entry which is preliminary data.</text>
</comment>
<keyword evidence="2" id="KW-1185">Reference proteome</keyword>
<name>A0ABS9Q8F9_9HYPH</name>
<dbReference type="Proteomes" id="UP001201701">
    <property type="component" value="Unassembled WGS sequence"/>
</dbReference>
<dbReference type="SUPFAM" id="SSF141371">
    <property type="entry name" value="PilZ domain-like"/>
    <property type="match status" value="1"/>
</dbReference>